<proteinExistence type="predicted"/>
<dbReference type="EMBL" id="REGN01009339">
    <property type="protein sequence ID" value="RNA01410.1"/>
    <property type="molecule type" value="Genomic_DNA"/>
</dbReference>
<sequence length="77" mass="9229">MCQIFISQHNSSKIFWIKIVKSILPDTKNSCSDLTNATRFQFVSKKLIRFHHYHFILQNHQSFFHQQEPHSLKKLNS</sequence>
<gene>
    <name evidence="1" type="ORF">BpHYR1_032589</name>
</gene>
<evidence type="ECO:0000313" key="1">
    <source>
        <dbReference type="EMBL" id="RNA01410.1"/>
    </source>
</evidence>
<organism evidence="1 2">
    <name type="scientific">Brachionus plicatilis</name>
    <name type="common">Marine rotifer</name>
    <name type="synonym">Brachionus muelleri</name>
    <dbReference type="NCBI Taxonomy" id="10195"/>
    <lineage>
        <taxon>Eukaryota</taxon>
        <taxon>Metazoa</taxon>
        <taxon>Spiralia</taxon>
        <taxon>Gnathifera</taxon>
        <taxon>Rotifera</taxon>
        <taxon>Eurotatoria</taxon>
        <taxon>Monogononta</taxon>
        <taxon>Pseudotrocha</taxon>
        <taxon>Ploima</taxon>
        <taxon>Brachionidae</taxon>
        <taxon>Brachionus</taxon>
    </lineage>
</organism>
<dbReference type="AlphaFoldDB" id="A0A3M7PQS8"/>
<protein>
    <submittedName>
        <fullName evidence="1">Uncharacterized protein</fullName>
    </submittedName>
</protein>
<comment type="caution">
    <text evidence="1">The sequence shown here is derived from an EMBL/GenBank/DDBJ whole genome shotgun (WGS) entry which is preliminary data.</text>
</comment>
<keyword evidence="2" id="KW-1185">Reference proteome</keyword>
<dbReference type="Proteomes" id="UP000276133">
    <property type="component" value="Unassembled WGS sequence"/>
</dbReference>
<reference evidence="1 2" key="1">
    <citation type="journal article" date="2018" name="Sci. Rep.">
        <title>Genomic signatures of local adaptation to the degree of environmental predictability in rotifers.</title>
        <authorList>
            <person name="Franch-Gras L."/>
            <person name="Hahn C."/>
            <person name="Garcia-Roger E.M."/>
            <person name="Carmona M.J."/>
            <person name="Serra M."/>
            <person name="Gomez A."/>
        </authorList>
    </citation>
    <scope>NUCLEOTIDE SEQUENCE [LARGE SCALE GENOMIC DNA]</scope>
    <source>
        <strain evidence="1">HYR1</strain>
    </source>
</reference>
<name>A0A3M7PQS8_BRAPC</name>
<accession>A0A3M7PQS8</accession>
<evidence type="ECO:0000313" key="2">
    <source>
        <dbReference type="Proteomes" id="UP000276133"/>
    </source>
</evidence>